<feature type="transmembrane region" description="Helical" evidence="6">
    <location>
        <begin position="172"/>
        <end position="196"/>
    </location>
</feature>
<accession>A0ABN9M2D1</accession>
<evidence type="ECO:0000256" key="5">
    <source>
        <dbReference type="ARBA" id="ARBA00023136"/>
    </source>
</evidence>
<organism evidence="7 8">
    <name type="scientific">Ranitomeya imitator</name>
    <name type="common">mimic poison frog</name>
    <dbReference type="NCBI Taxonomy" id="111125"/>
    <lineage>
        <taxon>Eukaryota</taxon>
        <taxon>Metazoa</taxon>
        <taxon>Chordata</taxon>
        <taxon>Craniata</taxon>
        <taxon>Vertebrata</taxon>
        <taxon>Euteleostomi</taxon>
        <taxon>Amphibia</taxon>
        <taxon>Batrachia</taxon>
        <taxon>Anura</taxon>
        <taxon>Neobatrachia</taxon>
        <taxon>Hyloidea</taxon>
        <taxon>Dendrobatidae</taxon>
        <taxon>Dendrobatinae</taxon>
        <taxon>Ranitomeya</taxon>
    </lineage>
</organism>
<dbReference type="InterPro" id="IPR005016">
    <property type="entry name" value="TDE1/TMS"/>
</dbReference>
<evidence type="ECO:0000256" key="2">
    <source>
        <dbReference type="ARBA" id="ARBA00006665"/>
    </source>
</evidence>
<keyword evidence="4 6" id="KW-1133">Transmembrane helix</keyword>
<feature type="transmembrane region" description="Helical" evidence="6">
    <location>
        <begin position="144"/>
        <end position="166"/>
    </location>
</feature>
<evidence type="ECO:0008006" key="9">
    <source>
        <dbReference type="Google" id="ProtNLM"/>
    </source>
</evidence>
<dbReference type="EMBL" id="CAUEEQ010043250">
    <property type="protein sequence ID" value="CAJ0957146.1"/>
    <property type="molecule type" value="Genomic_DNA"/>
</dbReference>
<evidence type="ECO:0000256" key="4">
    <source>
        <dbReference type="ARBA" id="ARBA00022989"/>
    </source>
</evidence>
<name>A0ABN9M2D1_9NEOB</name>
<dbReference type="Pfam" id="PF03348">
    <property type="entry name" value="Serinc"/>
    <property type="match status" value="1"/>
</dbReference>
<sequence>MRLVDEMAVRKALRRNKLCNDFISSVSYQICCCCGPSPCSLCCECCPSIKVSTGTRLLYTCFHIFASTVCCLMLSKRVSETVKEHVPWISLLCNHLPGGNDCDTLAGYTAVYRVCFGTASFYFIQSVFLVNVKSTQEFRAMVHNGFWCLKFLILIGMCTASFFIPSDYFIRVWHYVGVCGGFSFVIIQLILITAFAHTWNKNW</sequence>
<evidence type="ECO:0000256" key="6">
    <source>
        <dbReference type="SAM" id="Phobius"/>
    </source>
</evidence>
<keyword evidence="5 6" id="KW-0472">Membrane</keyword>
<evidence type="ECO:0000313" key="8">
    <source>
        <dbReference type="Proteomes" id="UP001176940"/>
    </source>
</evidence>
<feature type="transmembrane region" description="Helical" evidence="6">
    <location>
        <begin position="110"/>
        <end position="132"/>
    </location>
</feature>
<reference evidence="7" key="1">
    <citation type="submission" date="2023-07" db="EMBL/GenBank/DDBJ databases">
        <authorList>
            <person name="Stuckert A."/>
        </authorList>
    </citation>
    <scope>NUCLEOTIDE SEQUENCE</scope>
</reference>
<evidence type="ECO:0000313" key="7">
    <source>
        <dbReference type="EMBL" id="CAJ0957146.1"/>
    </source>
</evidence>
<comment type="subcellular location">
    <subcellularLocation>
        <location evidence="1">Membrane</location>
        <topology evidence="1">Multi-pass membrane protein</topology>
    </subcellularLocation>
</comment>
<evidence type="ECO:0000256" key="1">
    <source>
        <dbReference type="ARBA" id="ARBA00004141"/>
    </source>
</evidence>
<keyword evidence="8" id="KW-1185">Reference proteome</keyword>
<gene>
    <name evidence="7" type="ORF">RIMI_LOCUS15829396</name>
</gene>
<proteinExistence type="inferred from homology"/>
<keyword evidence="3 6" id="KW-0812">Transmembrane</keyword>
<dbReference type="Proteomes" id="UP001176940">
    <property type="component" value="Unassembled WGS sequence"/>
</dbReference>
<dbReference type="PANTHER" id="PTHR10383">
    <property type="entry name" value="SERINE INCORPORATOR"/>
    <property type="match status" value="1"/>
</dbReference>
<comment type="caution">
    <text evidence="7">The sequence shown here is derived from an EMBL/GenBank/DDBJ whole genome shotgun (WGS) entry which is preliminary data.</text>
</comment>
<protein>
    <recommendedName>
        <fullName evidence="9">Serine incorporator 5</fullName>
    </recommendedName>
</protein>
<evidence type="ECO:0000256" key="3">
    <source>
        <dbReference type="ARBA" id="ARBA00022692"/>
    </source>
</evidence>
<comment type="similarity">
    <text evidence="2">Belongs to the TDE1 family.</text>
</comment>
<dbReference type="PANTHER" id="PTHR10383:SF5">
    <property type="entry name" value="SERINE INCORPORATOR 4"/>
    <property type="match status" value="1"/>
</dbReference>